<protein>
    <submittedName>
        <fullName evidence="3">Uncharacterized protein</fullName>
    </submittedName>
</protein>
<organism evidence="3 4">
    <name type="scientific">Orbilia blumenaviensis</name>
    <dbReference type="NCBI Taxonomy" id="1796055"/>
    <lineage>
        <taxon>Eukaryota</taxon>
        <taxon>Fungi</taxon>
        <taxon>Dikarya</taxon>
        <taxon>Ascomycota</taxon>
        <taxon>Pezizomycotina</taxon>
        <taxon>Orbiliomycetes</taxon>
        <taxon>Orbiliales</taxon>
        <taxon>Orbiliaceae</taxon>
        <taxon>Orbilia</taxon>
    </lineage>
</organism>
<dbReference type="AlphaFoldDB" id="A0AAV9V312"/>
<dbReference type="Proteomes" id="UP001373714">
    <property type="component" value="Unassembled WGS sequence"/>
</dbReference>
<evidence type="ECO:0000313" key="4">
    <source>
        <dbReference type="Proteomes" id="UP001373714"/>
    </source>
</evidence>
<keyword evidence="2" id="KW-0732">Signal</keyword>
<proteinExistence type="predicted"/>
<reference evidence="3 4" key="1">
    <citation type="submission" date="2019-10" db="EMBL/GenBank/DDBJ databases">
        <authorList>
            <person name="Palmer J.M."/>
        </authorList>
    </citation>
    <scope>NUCLEOTIDE SEQUENCE [LARGE SCALE GENOMIC DNA]</scope>
    <source>
        <strain evidence="3 4">TWF730</strain>
    </source>
</reference>
<sequence length="78" mass="8984">MQLTQILTLGVALLGFAMAAPAPVADPNPAPVAEPEAAPVANPTYNHWKKKNHYKQTGYWKWHNGRWYQVQWKKHYKE</sequence>
<gene>
    <name evidence="3" type="ORF">TWF730_008628</name>
</gene>
<feature type="region of interest" description="Disordered" evidence="1">
    <location>
        <begin position="25"/>
        <end position="44"/>
    </location>
</feature>
<comment type="caution">
    <text evidence="3">The sequence shown here is derived from an EMBL/GenBank/DDBJ whole genome shotgun (WGS) entry which is preliminary data.</text>
</comment>
<evidence type="ECO:0000256" key="1">
    <source>
        <dbReference type="SAM" id="MobiDB-lite"/>
    </source>
</evidence>
<evidence type="ECO:0000256" key="2">
    <source>
        <dbReference type="SAM" id="SignalP"/>
    </source>
</evidence>
<feature type="compositionally biased region" description="Low complexity" evidence="1">
    <location>
        <begin position="33"/>
        <end position="43"/>
    </location>
</feature>
<dbReference type="EMBL" id="JAVHNS010000005">
    <property type="protein sequence ID" value="KAK6354216.1"/>
    <property type="molecule type" value="Genomic_DNA"/>
</dbReference>
<feature type="signal peptide" evidence="2">
    <location>
        <begin position="1"/>
        <end position="19"/>
    </location>
</feature>
<accession>A0AAV9V312</accession>
<keyword evidence="4" id="KW-1185">Reference proteome</keyword>
<name>A0AAV9V312_9PEZI</name>
<feature type="chain" id="PRO_5043720931" evidence="2">
    <location>
        <begin position="20"/>
        <end position="78"/>
    </location>
</feature>
<evidence type="ECO:0000313" key="3">
    <source>
        <dbReference type="EMBL" id="KAK6354216.1"/>
    </source>
</evidence>